<dbReference type="GO" id="GO:0000110">
    <property type="term" value="C:nucleotide-excision repair factor 1 complex"/>
    <property type="evidence" value="ECO:0007669"/>
    <property type="project" value="TreeGrafter"/>
</dbReference>
<evidence type="ECO:0000259" key="7">
    <source>
        <dbReference type="Pfam" id="PF03834"/>
    </source>
</evidence>
<dbReference type="CDD" id="cd22325">
    <property type="entry name" value="ERCC1_C-like"/>
    <property type="match status" value="1"/>
</dbReference>
<dbReference type="AlphaFoldDB" id="A0A1E4SX79"/>
<evidence type="ECO:0000256" key="2">
    <source>
        <dbReference type="ARBA" id="ARBA00008283"/>
    </source>
</evidence>
<organism evidence="8 9">
    <name type="scientific">[Candida] arabinofermentans NRRL YB-2248</name>
    <dbReference type="NCBI Taxonomy" id="983967"/>
    <lineage>
        <taxon>Eukaryota</taxon>
        <taxon>Fungi</taxon>
        <taxon>Dikarya</taxon>
        <taxon>Ascomycota</taxon>
        <taxon>Saccharomycotina</taxon>
        <taxon>Pichiomycetes</taxon>
        <taxon>Pichiales</taxon>
        <taxon>Pichiaceae</taxon>
        <taxon>Ogataea</taxon>
        <taxon>Ogataea/Candida clade</taxon>
    </lineage>
</organism>
<dbReference type="Proteomes" id="UP000094801">
    <property type="component" value="Unassembled WGS sequence"/>
</dbReference>
<feature type="non-terminal residue" evidence="8">
    <location>
        <position position="1"/>
    </location>
</feature>
<dbReference type="PANTHER" id="PTHR12749">
    <property type="entry name" value="EXCISION REPAIR CROSS-COMPLEMENTING 1 ERCC1"/>
    <property type="match status" value="1"/>
</dbReference>
<dbReference type="EMBL" id="KV453858">
    <property type="protein sequence ID" value="ODV84115.1"/>
    <property type="molecule type" value="Genomic_DNA"/>
</dbReference>
<dbReference type="NCBIfam" id="TIGR00597">
    <property type="entry name" value="rad10"/>
    <property type="match status" value="1"/>
</dbReference>
<keyword evidence="3" id="KW-0227">DNA damage</keyword>
<dbReference type="GO" id="GO:0003697">
    <property type="term" value="F:single-stranded DNA binding"/>
    <property type="evidence" value="ECO:0007669"/>
    <property type="project" value="TreeGrafter"/>
</dbReference>
<evidence type="ECO:0000313" key="9">
    <source>
        <dbReference type="Proteomes" id="UP000094801"/>
    </source>
</evidence>
<gene>
    <name evidence="8" type="ORF">CANARDRAFT_184162</name>
</gene>
<dbReference type="OrthoDB" id="10262814at2759"/>
<keyword evidence="6" id="KW-0539">Nucleus</keyword>
<proteinExistence type="inferred from homology"/>
<reference evidence="9" key="1">
    <citation type="submission" date="2016-04" db="EMBL/GenBank/DDBJ databases">
        <title>Comparative genomics of biotechnologically important yeasts.</title>
        <authorList>
            <consortium name="DOE Joint Genome Institute"/>
            <person name="Riley R."/>
            <person name="Haridas S."/>
            <person name="Wolfe K.H."/>
            <person name="Lopes M.R."/>
            <person name="Hittinger C.T."/>
            <person name="Goker M."/>
            <person name="Salamov A."/>
            <person name="Wisecaver J."/>
            <person name="Long T.M."/>
            <person name="Aerts A.L."/>
            <person name="Barry K."/>
            <person name="Choi C."/>
            <person name="Clum A."/>
            <person name="Coughlan A.Y."/>
            <person name="Deshpande S."/>
            <person name="Douglass A.P."/>
            <person name="Hanson S.J."/>
            <person name="Klenk H.-P."/>
            <person name="Labutti K."/>
            <person name="Lapidus A."/>
            <person name="Lindquist E."/>
            <person name="Lipzen A."/>
            <person name="Meier-Kolthoff J.P."/>
            <person name="Ohm R.A."/>
            <person name="Otillar R.P."/>
            <person name="Pangilinan J."/>
            <person name="Peng Y."/>
            <person name="Rokas A."/>
            <person name="Rosa C.A."/>
            <person name="Scheuner C."/>
            <person name="Sibirny A.A."/>
            <person name="Slot J.C."/>
            <person name="Stielow J.B."/>
            <person name="Sun H."/>
            <person name="Kurtzman C.P."/>
            <person name="Blackwell M."/>
            <person name="Grigoriev I.V."/>
            <person name="Jeffries T.W."/>
        </authorList>
    </citation>
    <scope>NUCLEOTIDE SEQUENCE [LARGE SCALE GENOMIC DNA]</scope>
    <source>
        <strain evidence="9">NRRL YB-2248</strain>
    </source>
</reference>
<evidence type="ECO:0000256" key="1">
    <source>
        <dbReference type="ARBA" id="ARBA00004123"/>
    </source>
</evidence>
<dbReference type="Gene3D" id="1.10.150.20">
    <property type="entry name" value="5' to 3' exonuclease, C-terminal subdomain"/>
    <property type="match status" value="1"/>
</dbReference>
<dbReference type="InterPro" id="IPR004579">
    <property type="entry name" value="ERCC1/RAD10/SWI10"/>
</dbReference>
<dbReference type="STRING" id="983967.A0A1E4SX79"/>
<evidence type="ECO:0000256" key="5">
    <source>
        <dbReference type="ARBA" id="ARBA00023204"/>
    </source>
</evidence>
<protein>
    <recommendedName>
        <fullName evidence="7">ERCC1-like central domain-containing protein</fullName>
    </recommendedName>
</protein>
<keyword evidence="4" id="KW-0238">DNA-binding</keyword>
<name>A0A1E4SX79_9ASCO</name>
<dbReference type="Pfam" id="PF03834">
    <property type="entry name" value="Rad10"/>
    <property type="match status" value="1"/>
</dbReference>
<keyword evidence="9" id="KW-1185">Reference proteome</keyword>
<dbReference type="PANTHER" id="PTHR12749:SF0">
    <property type="entry name" value="DNA EXCISION REPAIR PROTEIN ERCC-1"/>
    <property type="match status" value="1"/>
</dbReference>
<dbReference type="SUPFAM" id="SSF47781">
    <property type="entry name" value="RuvA domain 2-like"/>
    <property type="match status" value="1"/>
</dbReference>
<dbReference type="GO" id="GO:0070522">
    <property type="term" value="C:ERCC4-ERCC1 complex"/>
    <property type="evidence" value="ECO:0007669"/>
    <property type="project" value="TreeGrafter"/>
</dbReference>
<accession>A0A1E4SX79</accession>
<dbReference type="Gene3D" id="3.40.50.10130">
    <property type="match status" value="1"/>
</dbReference>
<dbReference type="GO" id="GO:0006312">
    <property type="term" value="P:mitotic recombination"/>
    <property type="evidence" value="ECO:0007669"/>
    <property type="project" value="TreeGrafter"/>
</dbReference>
<dbReference type="GO" id="GO:0003684">
    <property type="term" value="F:damaged DNA binding"/>
    <property type="evidence" value="ECO:0007669"/>
    <property type="project" value="InterPro"/>
</dbReference>
<dbReference type="InterPro" id="IPR010994">
    <property type="entry name" value="RuvA_2-like"/>
</dbReference>
<comment type="subcellular location">
    <subcellularLocation>
        <location evidence="1">Nucleus</location>
    </subcellularLocation>
</comment>
<evidence type="ECO:0000256" key="3">
    <source>
        <dbReference type="ARBA" id="ARBA00022763"/>
    </source>
</evidence>
<evidence type="ECO:0000256" key="4">
    <source>
        <dbReference type="ARBA" id="ARBA00023125"/>
    </source>
</evidence>
<dbReference type="InterPro" id="IPR047260">
    <property type="entry name" value="ERCC1-like_central_dom"/>
</dbReference>
<sequence>QVIIRGQDASDKIKDAARYTNLRKQTFRSIQVNRAQNGNPLLQQLKQVTFEFNSKVKDVDYLLNSHCVVLFLSLKYHKLHPEYIYNKLKKVTYSPNTKQISRVLMVLVDIENTADSIRELNKLCLLNELNLILAWSFQQCADYLTYLKQCELNIGNSLIKGSNKSDDITNDANYYQRVIDVLTSVKSINKTDSIKLISKFGNFKNLCEHSTEQTLNEVQGMGQTKIDQLLQVINDPFIYK</sequence>
<dbReference type="GO" id="GO:0006302">
    <property type="term" value="P:double-strand break repair"/>
    <property type="evidence" value="ECO:0007669"/>
    <property type="project" value="UniProtKB-ARBA"/>
</dbReference>
<dbReference type="SUPFAM" id="SSF52980">
    <property type="entry name" value="Restriction endonuclease-like"/>
    <property type="match status" value="1"/>
</dbReference>
<evidence type="ECO:0000313" key="8">
    <source>
        <dbReference type="EMBL" id="ODV84115.1"/>
    </source>
</evidence>
<dbReference type="InterPro" id="IPR011335">
    <property type="entry name" value="Restrct_endonuc-II-like"/>
</dbReference>
<feature type="non-terminal residue" evidence="8">
    <location>
        <position position="240"/>
    </location>
</feature>
<evidence type="ECO:0000256" key="6">
    <source>
        <dbReference type="ARBA" id="ARBA00023242"/>
    </source>
</evidence>
<feature type="domain" description="ERCC1-like central" evidence="7">
    <location>
        <begin position="29"/>
        <end position="148"/>
    </location>
</feature>
<dbReference type="GO" id="GO:0070914">
    <property type="term" value="P:UV-damage excision repair"/>
    <property type="evidence" value="ECO:0007669"/>
    <property type="project" value="TreeGrafter"/>
</dbReference>
<keyword evidence="5" id="KW-0234">DNA repair</keyword>
<comment type="similarity">
    <text evidence="2">Belongs to the ERCC1/RAD10/SWI10 family.</text>
</comment>